<reference evidence="1 2" key="1">
    <citation type="submission" date="2016-10" db="EMBL/GenBank/DDBJ databases">
        <authorList>
            <person name="de Groot N.N."/>
        </authorList>
    </citation>
    <scope>NUCLEOTIDE SEQUENCE [LARGE SCALE GENOMIC DNA]</scope>
    <source>
        <strain evidence="1 2">AA1</strain>
    </source>
</reference>
<dbReference type="STRING" id="419481.SAMN05216233_11577"/>
<accession>A0A1G5HQV1</accession>
<dbReference type="RefSeq" id="WP_092212779.1">
    <property type="nucleotide sequence ID" value="NZ_FMUX01000015.1"/>
</dbReference>
<dbReference type="OrthoDB" id="5638364at2"/>
<proteinExistence type="predicted"/>
<sequence length="150" mass="17955">MLLNISKEEYRLLVEMIQVADYVMHSHEFEPSEETADYRELRKKIFSHYKKMGLESLFTFSEKHNDYIETEDSLADSRHMAIMENFVEHEFWAQLSQRLGMRDLFEEEEDEEKIKAMGSEVLMEKLGEMSAKYETEFETHGLERIVIKED</sequence>
<evidence type="ECO:0000313" key="1">
    <source>
        <dbReference type="EMBL" id="SCY66176.1"/>
    </source>
</evidence>
<organism evidence="1 2">
    <name type="scientific">Desulfoluna spongiiphila</name>
    <dbReference type="NCBI Taxonomy" id="419481"/>
    <lineage>
        <taxon>Bacteria</taxon>
        <taxon>Pseudomonadati</taxon>
        <taxon>Thermodesulfobacteriota</taxon>
        <taxon>Desulfobacteria</taxon>
        <taxon>Desulfobacterales</taxon>
        <taxon>Desulfolunaceae</taxon>
        <taxon>Desulfoluna</taxon>
    </lineage>
</organism>
<dbReference type="Proteomes" id="UP000198870">
    <property type="component" value="Unassembled WGS sequence"/>
</dbReference>
<dbReference type="EMBL" id="FMUX01000015">
    <property type="protein sequence ID" value="SCY66176.1"/>
    <property type="molecule type" value="Genomic_DNA"/>
</dbReference>
<dbReference type="AlphaFoldDB" id="A0A1G5HQV1"/>
<protein>
    <submittedName>
        <fullName evidence="1">Uncharacterized protein</fullName>
    </submittedName>
</protein>
<gene>
    <name evidence="1" type="ORF">SAMN05216233_11577</name>
</gene>
<evidence type="ECO:0000313" key="2">
    <source>
        <dbReference type="Proteomes" id="UP000198870"/>
    </source>
</evidence>
<name>A0A1G5HQV1_9BACT</name>
<keyword evidence="2" id="KW-1185">Reference proteome</keyword>